<evidence type="ECO:0000313" key="2">
    <source>
        <dbReference type="EMBL" id="MBE1612279.1"/>
    </source>
</evidence>
<name>A0A927N550_9ACTN</name>
<comment type="caution">
    <text evidence="2">The sequence shown here is derived from an EMBL/GenBank/DDBJ whole genome shotgun (WGS) entry which is preliminary data.</text>
</comment>
<keyword evidence="3" id="KW-1185">Reference proteome</keyword>
<sequence>MIQHPHLMLSLAEAQQRQMITAAERHNRLSAARRYRRAANRAANRLRRGAAAREEGEAGASAPGRPDGNFAPCGGHVAGQVG</sequence>
<evidence type="ECO:0000313" key="3">
    <source>
        <dbReference type="Proteomes" id="UP000638648"/>
    </source>
</evidence>
<dbReference type="AlphaFoldDB" id="A0A927N550"/>
<accession>A0A927N550</accession>
<gene>
    <name evidence="2" type="ORF">HEB94_009127</name>
</gene>
<dbReference type="RefSeq" id="WP_192755357.1">
    <property type="nucleotide sequence ID" value="NZ_BAABJL010000005.1"/>
</dbReference>
<protein>
    <submittedName>
        <fullName evidence="2">Uncharacterized protein</fullName>
    </submittedName>
</protein>
<evidence type="ECO:0000256" key="1">
    <source>
        <dbReference type="SAM" id="MobiDB-lite"/>
    </source>
</evidence>
<organism evidence="2 3">
    <name type="scientific">Actinopolymorpha pittospori</name>
    <dbReference type="NCBI Taxonomy" id="648752"/>
    <lineage>
        <taxon>Bacteria</taxon>
        <taxon>Bacillati</taxon>
        <taxon>Actinomycetota</taxon>
        <taxon>Actinomycetes</taxon>
        <taxon>Propionibacteriales</taxon>
        <taxon>Actinopolymorphaceae</taxon>
        <taxon>Actinopolymorpha</taxon>
    </lineage>
</organism>
<reference evidence="2" key="1">
    <citation type="submission" date="2020-10" db="EMBL/GenBank/DDBJ databases">
        <title>Sequencing the genomes of 1000 actinobacteria strains.</title>
        <authorList>
            <person name="Klenk H.-P."/>
        </authorList>
    </citation>
    <scope>NUCLEOTIDE SEQUENCE</scope>
    <source>
        <strain evidence="2">DSM 45354</strain>
    </source>
</reference>
<proteinExistence type="predicted"/>
<dbReference type="Proteomes" id="UP000638648">
    <property type="component" value="Unassembled WGS sequence"/>
</dbReference>
<feature type="region of interest" description="Disordered" evidence="1">
    <location>
        <begin position="43"/>
        <end position="82"/>
    </location>
</feature>
<dbReference type="EMBL" id="JADBEM010000001">
    <property type="protein sequence ID" value="MBE1612279.1"/>
    <property type="molecule type" value="Genomic_DNA"/>
</dbReference>